<dbReference type="EMBL" id="JBJKFK010000595">
    <property type="protein sequence ID" value="KAL3316134.1"/>
    <property type="molecule type" value="Genomic_DNA"/>
</dbReference>
<dbReference type="AlphaFoldDB" id="A0ABD2Q998"/>
<evidence type="ECO:0008006" key="3">
    <source>
        <dbReference type="Google" id="ProtNLM"/>
    </source>
</evidence>
<name>A0ABD2Q998_9PLAT</name>
<gene>
    <name evidence="1" type="ORF">Ciccas_005229</name>
</gene>
<organism evidence="1 2">
    <name type="scientific">Cichlidogyrus casuarinus</name>
    <dbReference type="NCBI Taxonomy" id="1844966"/>
    <lineage>
        <taxon>Eukaryota</taxon>
        <taxon>Metazoa</taxon>
        <taxon>Spiralia</taxon>
        <taxon>Lophotrochozoa</taxon>
        <taxon>Platyhelminthes</taxon>
        <taxon>Monogenea</taxon>
        <taxon>Monopisthocotylea</taxon>
        <taxon>Dactylogyridea</taxon>
        <taxon>Ancyrocephalidae</taxon>
        <taxon>Cichlidogyrus</taxon>
    </lineage>
</organism>
<evidence type="ECO:0000313" key="2">
    <source>
        <dbReference type="Proteomes" id="UP001626550"/>
    </source>
</evidence>
<proteinExistence type="predicted"/>
<sequence>MAAALKETEIAIGIESWLSFLDDLAQFQWTLDLRVQGDFAPICRWLQKGEKWRQQAINKWRLTNITNSANALRPENGVTPGTVTDLLQLIEEGQTHFAGNKAERMARDAMKAARQLKDTLPGQVMPPDQIPLAYADQIQQRLAVLKDAQCGCAETLKAALARRQFANILHGTRDIPSGRIPALNENEGLLLAMKRFELLASGKYPNERAEDVLSTLSEVQVIHRTNQSRNFADSLNLHHFAFPD</sequence>
<comment type="caution">
    <text evidence="1">The sequence shown here is derived from an EMBL/GenBank/DDBJ whole genome shotgun (WGS) entry which is preliminary data.</text>
</comment>
<accession>A0ABD2Q998</accession>
<dbReference type="Proteomes" id="UP001626550">
    <property type="component" value="Unassembled WGS sequence"/>
</dbReference>
<keyword evidence="2" id="KW-1185">Reference proteome</keyword>
<reference evidence="1 2" key="1">
    <citation type="submission" date="2024-11" db="EMBL/GenBank/DDBJ databases">
        <title>Adaptive evolution of stress response genes in parasites aligns with host niche diversity.</title>
        <authorList>
            <person name="Hahn C."/>
            <person name="Resl P."/>
        </authorList>
    </citation>
    <scope>NUCLEOTIDE SEQUENCE [LARGE SCALE GENOMIC DNA]</scope>
    <source>
        <strain evidence="1">EGGRZ-B1_66</strain>
        <tissue evidence="1">Body</tissue>
    </source>
</reference>
<protein>
    <recommendedName>
        <fullName evidence="3">Gag protein</fullName>
    </recommendedName>
</protein>
<evidence type="ECO:0000313" key="1">
    <source>
        <dbReference type="EMBL" id="KAL3316134.1"/>
    </source>
</evidence>